<reference evidence="1" key="1">
    <citation type="submission" date="2021-06" db="EMBL/GenBank/DDBJ databases">
        <title>Comparative genomics, transcriptomics and evolutionary studies reveal genomic signatures of adaptation to plant cell wall in hemibiotrophic fungi.</title>
        <authorList>
            <consortium name="DOE Joint Genome Institute"/>
            <person name="Baroncelli R."/>
            <person name="Diaz J.F."/>
            <person name="Benocci T."/>
            <person name="Peng M."/>
            <person name="Battaglia E."/>
            <person name="Haridas S."/>
            <person name="Andreopoulos W."/>
            <person name="Labutti K."/>
            <person name="Pangilinan J."/>
            <person name="Floch G.L."/>
            <person name="Makela M.R."/>
            <person name="Henrissat B."/>
            <person name="Grigoriev I.V."/>
            <person name="Crouch J.A."/>
            <person name="De Vries R.P."/>
            <person name="Sukno S.A."/>
            <person name="Thon M.R."/>
        </authorList>
    </citation>
    <scope>NUCLEOTIDE SEQUENCE</scope>
    <source>
        <strain evidence="1">CBS 125086</strain>
    </source>
</reference>
<organism evidence="1 2">
    <name type="scientific">Colletotrichum navitas</name>
    <dbReference type="NCBI Taxonomy" id="681940"/>
    <lineage>
        <taxon>Eukaryota</taxon>
        <taxon>Fungi</taxon>
        <taxon>Dikarya</taxon>
        <taxon>Ascomycota</taxon>
        <taxon>Pezizomycotina</taxon>
        <taxon>Sordariomycetes</taxon>
        <taxon>Hypocreomycetidae</taxon>
        <taxon>Glomerellales</taxon>
        <taxon>Glomerellaceae</taxon>
        <taxon>Colletotrichum</taxon>
        <taxon>Colletotrichum graminicola species complex</taxon>
    </lineage>
</organism>
<dbReference type="Proteomes" id="UP001230504">
    <property type="component" value="Unassembled WGS sequence"/>
</dbReference>
<dbReference type="AlphaFoldDB" id="A0AAD8QDQ7"/>
<sequence>MRGPIGQDPFGGCLVTGIIPVVSSLFCPCRYIAGYVTRCVRTSYTICSMPTPSKR</sequence>
<comment type="caution">
    <text evidence="1">The sequence shown here is derived from an EMBL/GenBank/DDBJ whole genome shotgun (WGS) entry which is preliminary data.</text>
</comment>
<dbReference type="RefSeq" id="XP_060421253.1">
    <property type="nucleotide sequence ID" value="XM_060556444.1"/>
</dbReference>
<name>A0AAD8QDQ7_9PEZI</name>
<keyword evidence="2" id="KW-1185">Reference proteome</keyword>
<dbReference type="EMBL" id="JAHLJV010000001">
    <property type="protein sequence ID" value="KAK1600757.1"/>
    <property type="molecule type" value="Genomic_DNA"/>
</dbReference>
<gene>
    <name evidence="1" type="ORF">LY79DRAFT_534591</name>
</gene>
<evidence type="ECO:0000313" key="1">
    <source>
        <dbReference type="EMBL" id="KAK1600757.1"/>
    </source>
</evidence>
<dbReference type="GeneID" id="85440684"/>
<evidence type="ECO:0000313" key="2">
    <source>
        <dbReference type="Proteomes" id="UP001230504"/>
    </source>
</evidence>
<protein>
    <submittedName>
        <fullName evidence="1">Uncharacterized protein</fullName>
    </submittedName>
</protein>
<proteinExistence type="predicted"/>
<accession>A0AAD8QDQ7</accession>